<dbReference type="InterPro" id="IPR027410">
    <property type="entry name" value="TCP-1-like_intermed_sf"/>
</dbReference>
<dbReference type="Gene3D" id="3.30.260.10">
    <property type="entry name" value="TCP-1-like chaperonin intermediate domain"/>
    <property type="match status" value="1"/>
</dbReference>
<reference evidence="1" key="2">
    <citation type="submission" date="2017-05" db="UniProtKB">
        <authorList>
            <consortium name="EnsemblMetazoa"/>
        </authorList>
    </citation>
    <scope>IDENTIFICATION</scope>
</reference>
<protein>
    <recommendedName>
        <fullName evidence="3">Bardet-Biedl syndrome 10 protein</fullName>
    </recommendedName>
</protein>
<name>A0A1X7UX08_AMPQE</name>
<dbReference type="PANTHER" id="PTHR14667:SF2">
    <property type="entry name" value="BARDET-BIEDL SYNDROME 10 PROTEIN"/>
    <property type="match status" value="1"/>
</dbReference>
<dbReference type="InterPro" id="IPR042619">
    <property type="entry name" value="BBS10"/>
</dbReference>
<dbReference type="Gene3D" id="3.50.7.10">
    <property type="entry name" value="GroEL"/>
    <property type="match status" value="1"/>
</dbReference>
<dbReference type="KEGG" id="aqu:109581786"/>
<dbReference type="STRING" id="400682.A0A1X7UX08"/>
<dbReference type="GO" id="GO:0005524">
    <property type="term" value="F:ATP binding"/>
    <property type="evidence" value="ECO:0007669"/>
    <property type="project" value="InterPro"/>
</dbReference>
<reference evidence="2" key="1">
    <citation type="journal article" date="2010" name="Nature">
        <title>The Amphimedon queenslandica genome and the evolution of animal complexity.</title>
        <authorList>
            <person name="Srivastava M."/>
            <person name="Simakov O."/>
            <person name="Chapman J."/>
            <person name="Fahey B."/>
            <person name="Gauthier M.E."/>
            <person name="Mitros T."/>
            <person name="Richards G.S."/>
            <person name="Conaco C."/>
            <person name="Dacre M."/>
            <person name="Hellsten U."/>
            <person name="Larroux C."/>
            <person name="Putnam N.H."/>
            <person name="Stanke M."/>
            <person name="Adamska M."/>
            <person name="Darling A."/>
            <person name="Degnan S.M."/>
            <person name="Oakley T.H."/>
            <person name="Plachetzki D.C."/>
            <person name="Zhai Y."/>
            <person name="Adamski M."/>
            <person name="Calcino A."/>
            <person name="Cummins S.F."/>
            <person name="Goodstein D.M."/>
            <person name="Harris C."/>
            <person name="Jackson D.J."/>
            <person name="Leys S.P."/>
            <person name="Shu S."/>
            <person name="Woodcroft B.J."/>
            <person name="Vervoort M."/>
            <person name="Kosik K.S."/>
            <person name="Manning G."/>
            <person name="Degnan B.M."/>
            <person name="Rokhsar D.S."/>
        </authorList>
    </citation>
    <scope>NUCLEOTIDE SEQUENCE [LARGE SCALE GENOMIC DNA]</scope>
</reference>
<sequence length="548" mass="60253">MTFPAFASDLERLGVLLGSVIGPNGLDVMYSADGHIHTTNYGIKLLQLFPSKHPMFCILFDAARSLHSVTGDGAKRFVMIIAAALLQLHKHCPTAELLQYSRGFGYLGRLLNKDLLPQLLSLRGGTTPSGGWACGAPQEAKYARHLLDTCLIPHHQCHVRNKLRELLIEGLGEKPNITLLNNTIDCFESLVMLEAGGPLDQSHAISGFIFNGDNIIGSIPSSTDIVSAIIVKCGFEPVTASDTNLLVSTPSDVSRYSNYWSHHISVLLQHVYSFGVRLMIVRGNIPLLLTGTLSQRLEQQLCILVNVSDDTLKAMEKVTGVIPITELDELLFIDNANIISGTCKLKRFNATNYIIINDNGTPSSPFPSCVTSFFLSSPTIGLARQFKFAIWNCLLALRNSLISDKEIQFVYGGGSWEIALIRILKTYKENKLIKGSPDWNCFSSLEAGLLSVVSSLVSVKPHQRATFYQSVYDSSDQLTVNAATGSLVTLPDQTHDVIESYNNIQYIMSSVCHTLSQLLRIDAVHPVSKRLPPPLLEKDKTPENEETD</sequence>
<dbReference type="SUPFAM" id="SSF48592">
    <property type="entry name" value="GroEL equatorial domain-like"/>
    <property type="match status" value="1"/>
</dbReference>
<dbReference type="InterPro" id="IPR027409">
    <property type="entry name" value="GroEL-like_apical_dom_sf"/>
</dbReference>
<evidence type="ECO:0000313" key="2">
    <source>
        <dbReference type="Proteomes" id="UP000007879"/>
    </source>
</evidence>
<dbReference type="Gene3D" id="1.10.560.10">
    <property type="entry name" value="GroEL-like equatorial domain"/>
    <property type="match status" value="2"/>
</dbReference>
<dbReference type="Pfam" id="PF00118">
    <property type="entry name" value="Cpn60_TCP1"/>
    <property type="match status" value="1"/>
</dbReference>
<gene>
    <name evidence="1" type="primary">109581786</name>
</gene>
<dbReference type="EnsemblMetazoa" id="XM_019996196.1">
    <property type="protein sequence ID" value="XP_019851755.1"/>
    <property type="gene ID" value="LOC109581786"/>
</dbReference>
<dbReference type="EnsemblMetazoa" id="Aqu2.1.32515_001">
    <property type="protein sequence ID" value="Aqu2.1.32515_001"/>
    <property type="gene ID" value="Aqu2.1.32515"/>
</dbReference>
<organism evidence="1">
    <name type="scientific">Amphimedon queenslandica</name>
    <name type="common">Sponge</name>
    <dbReference type="NCBI Taxonomy" id="400682"/>
    <lineage>
        <taxon>Eukaryota</taxon>
        <taxon>Metazoa</taxon>
        <taxon>Porifera</taxon>
        <taxon>Demospongiae</taxon>
        <taxon>Heteroscleromorpha</taxon>
        <taxon>Haplosclerida</taxon>
        <taxon>Niphatidae</taxon>
        <taxon>Amphimedon</taxon>
    </lineage>
</organism>
<dbReference type="SUPFAM" id="SSF52029">
    <property type="entry name" value="GroEL apical domain-like"/>
    <property type="match status" value="1"/>
</dbReference>
<evidence type="ECO:0008006" key="3">
    <source>
        <dbReference type="Google" id="ProtNLM"/>
    </source>
</evidence>
<dbReference type="InterPro" id="IPR002423">
    <property type="entry name" value="Cpn60/GroEL/TCP-1"/>
</dbReference>
<dbReference type="InterPro" id="IPR027413">
    <property type="entry name" value="GROEL-like_equatorial_sf"/>
</dbReference>
<accession>A0A1X7UX08</accession>
<dbReference type="InParanoid" id="A0A1X7UX08"/>
<keyword evidence="2" id="KW-1185">Reference proteome</keyword>
<dbReference type="Proteomes" id="UP000007879">
    <property type="component" value="Unassembled WGS sequence"/>
</dbReference>
<dbReference type="OrthoDB" id="9393833at2759"/>
<dbReference type="GO" id="GO:0051131">
    <property type="term" value="P:chaperone-mediated protein complex assembly"/>
    <property type="evidence" value="ECO:0007669"/>
    <property type="project" value="InterPro"/>
</dbReference>
<dbReference type="PANTHER" id="PTHR14667">
    <property type="entry name" value="BARDET-BIEDL SYNDROME 10 PROTEIN"/>
    <property type="match status" value="1"/>
</dbReference>
<proteinExistence type="predicted"/>
<dbReference type="AlphaFoldDB" id="A0A1X7UX08"/>
<evidence type="ECO:0000313" key="1">
    <source>
        <dbReference type="EnsemblMetazoa" id="Aqu2.1.32515_001"/>
    </source>
</evidence>